<dbReference type="EMBL" id="CADCSU010000138">
    <property type="protein sequence ID" value="CAA9201899.1"/>
    <property type="molecule type" value="Genomic_DNA"/>
</dbReference>
<evidence type="ECO:0000313" key="2">
    <source>
        <dbReference type="Proteomes" id="UP000479938"/>
    </source>
</evidence>
<name>A0A6J4GUC4_9FLAO</name>
<proteinExistence type="predicted"/>
<keyword evidence="2" id="KW-1185">Reference proteome</keyword>
<dbReference type="Proteomes" id="UP000479938">
    <property type="component" value="Unassembled WGS sequence"/>
</dbReference>
<gene>
    <name evidence="1" type="ORF">FLA105534_03819</name>
</gene>
<dbReference type="RefSeq" id="WP_173972341.1">
    <property type="nucleotide sequence ID" value="NZ_CADCSU010000138.1"/>
</dbReference>
<evidence type="ECO:0000313" key="1">
    <source>
        <dbReference type="EMBL" id="CAA9201899.1"/>
    </source>
</evidence>
<protein>
    <submittedName>
        <fullName evidence="1">Uncharacterized protein</fullName>
    </submittedName>
</protein>
<sequence>MKKHLFVLLILLFISCQSNKKEDKKELIVTNKANEVEIEESNDSLIYKIAEDSIVIGGDTLKIEAPFIYSFEGILDSNKKIQIHISNKLTEEYGGYWK</sequence>
<dbReference type="PROSITE" id="PS51257">
    <property type="entry name" value="PROKAR_LIPOPROTEIN"/>
    <property type="match status" value="1"/>
</dbReference>
<accession>A0A6J4GUC4</accession>
<organism evidence="1 2">
    <name type="scientific">Flavobacterium bizetiae</name>
    <dbReference type="NCBI Taxonomy" id="2704140"/>
    <lineage>
        <taxon>Bacteria</taxon>
        <taxon>Pseudomonadati</taxon>
        <taxon>Bacteroidota</taxon>
        <taxon>Flavobacteriia</taxon>
        <taxon>Flavobacteriales</taxon>
        <taxon>Flavobacteriaceae</taxon>
        <taxon>Flavobacterium</taxon>
    </lineage>
</organism>
<dbReference type="AlphaFoldDB" id="A0A6J4GUC4"/>
<reference evidence="1 2" key="1">
    <citation type="submission" date="2020-02" db="EMBL/GenBank/DDBJ databases">
        <authorList>
            <person name="Criscuolo A."/>
        </authorList>
    </citation>
    <scope>NUCLEOTIDE SEQUENCE [LARGE SCALE GENOMIC DNA]</scope>
    <source>
        <strain evidence="1">CIP105534</strain>
    </source>
</reference>